<dbReference type="PROSITE" id="PS51219">
    <property type="entry name" value="DPCK"/>
    <property type="match status" value="1"/>
</dbReference>
<name>A0ABZ3C2W4_9GAMM</name>
<dbReference type="CDD" id="cd02022">
    <property type="entry name" value="DPCK"/>
    <property type="match status" value="1"/>
</dbReference>
<comment type="pathway">
    <text evidence="5">Cofactor biosynthesis; coenzyme A biosynthesis; CoA from (R)-pantothenate: step 5/5.</text>
</comment>
<evidence type="ECO:0000256" key="6">
    <source>
        <dbReference type="NCBIfam" id="TIGR00152"/>
    </source>
</evidence>
<evidence type="ECO:0000256" key="2">
    <source>
        <dbReference type="ARBA" id="ARBA00022741"/>
    </source>
</evidence>
<dbReference type="PANTHER" id="PTHR10695">
    <property type="entry name" value="DEPHOSPHO-COA KINASE-RELATED"/>
    <property type="match status" value="1"/>
</dbReference>
<evidence type="ECO:0000256" key="4">
    <source>
        <dbReference type="ARBA" id="ARBA00022993"/>
    </source>
</evidence>
<comment type="catalytic activity">
    <reaction evidence="5">
        <text>3'-dephospho-CoA + ATP = ADP + CoA + H(+)</text>
        <dbReference type="Rhea" id="RHEA:18245"/>
        <dbReference type="ChEBI" id="CHEBI:15378"/>
        <dbReference type="ChEBI" id="CHEBI:30616"/>
        <dbReference type="ChEBI" id="CHEBI:57287"/>
        <dbReference type="ChEBI" id="CHEBI:57328"/>
        <dbReference type="ChEBI" id="CHEBI:456216"/>
        <dbReference type="EC" id="2.7.1.24"/>
    </reaction>
</comment>
<keyword evidence="2 5" id="KW-0547">Nucleotide-binding</keyword>
<dbReference type="EMBL" id="CP150637">
    <property type="protein sequence ID" value="WZW88400.1"/>
    <property type="molecule type" value="Genomic_DNA"/>
</dbReference>
<dbReference type="HAMAP" id="MF_00376">
    <property type="entry name" value="Dephospho_CoA_kinase"/>
    <property type="match status" value="1"/>
</dbReference>
<dbReference type="NCBIfam" id="TIGR00152">
    <property type="entry name" value="dephospho-CoA kinase"/>
    <property type="match status" value="1"/>
</dbReference>
<feature type="binding site" evidence="5">
    <location>
        <begin position="16"/>
        <end position="21"/>
    </location>
    <ligand>
        <name>ATP</name>
        <dbReference type="ChEBI" id="CHEBI:30616"/>
    </ligand>
</feature>
<dbReference type="RefSeq" id="WP_026878285.1">
    <property type="nucleotide sequence ID" value="NZ_AZOD01000005.1"/>
</dbReference>
<protein>
    <recommendedName>
        <fullName evidence="5 6">Dephospho-CoA kinase</fullName>
        <ecNumber evidence="5 6">2.7.1.24</ecNumber>
    </recommendedName>
    <alternativeName>
        <fullName evidence="5">Dephosphocoenzyme A kinase</fullName>
    </alternativeName>
</protein>
<evidence type="ECO:0000256" key="5">
    <source>
        <dbReference type="HAMAP-Rule" id="MF_00376"/>
    </source>
</evidence>
<keyword evidence="5 7" id="KW-0808">Transferase</keyword>
<dbReference type="InterPro" id="IPR001977">
    <property type="entry name" value="Depp_CoAkinase"/>
</dbReference>
<reference evidence="7 8" key="1">
    <citation type="submission" date="2024-03" db="EMBL/GenBank/DDBJ databases">
        <title>Complete Genome Sequence and Annotation of Ignatzschineria larvae DSM 13226.</title>
        <authorList>
            <person name="Cantrell E."/>
            <person name="Burcham Z.M."/>
        </authorList>
    </citation>
    <scope>NUCLEOTIDE SEQUENCE [LARGE SCALE GENOMIC DNA]</scope>
    <source>
        <strain evidence="7 8">DSM 13226</strain>
    </source>
</reference>
<evidence type="ECO:0000256" key="1">
    <source>
        <dbReference type="ARBA" id="ARBA00009018"/>
    </source>
</evidence>
<keyword evidence="5 7" id="KW-0418">Kinase</keyword>
<keyword evidence="8" id="KW-1185">Reference proteome</keyword>
<gene>
    <name evidence="5 7" type="primary">coaE</name>
    <name evidence="7" type="ORF">WMO13_03180</name>
</gene>
<evidence type="ECO:0000313" key="8">
    <source>
        <dbReference type="Proteomes" id="UP001449178"/>
    </source>
</evidence>
<organism evidence="7 8">
    <name type="scientific">Ignatzschineria larvae DSM 13226</name>
    <dbReference type="NCBI Taxonomy" id="1111732"/>
    <lineage>
        <taxon>Bacteria</taxon>
        <taxon>Pseudomonadati</taxon>
        <taxon>Pseudomonadota</taxon>
        <taxon>Gammaproteobacteria</taxon>
        <taxon>Cardiobacteriales</taxon>
        <taxon>Ignatzschineriaceae</taxon>
        <taxon>Ignatzschineria</taxon>
    </lineage>
</organism>
<comment type="similarity">
    <text evidence="1 5">Belongs to the CoaE family.</text>
</comment>
<dbReference type="SUPFAM" id="SSF52540">
    <property type="entry name" value="P-loop containing nucleoside triphosphate hydrolases"/>
    <property type="match status" value="1"/>
</dbReference>
<dbReference type="Pfam" id="PF01121">
    <property type="entry name" value="CoaE"/>
    <property type="match status" value="1"/>
</dbReference>
<keyword evidence="4 5" id="KW-0173">Coenzyme A biosynthesis</keyword>
<dbReference type="Proteomes" id="UP001449178">
    <property type="component" value="Chromosome"/>
</dbReference>
<dbReference type="EC" id="2.7.1.24" evidence="5 6"/>
<evidence type="ECO:0000256" key="3">
    <source>
        <dbReference type="ARBA" id="ARBA00022840"/>
    </source>
</evidence>
<comment type="subcellular location">
    <subcellularLocation>
        <location evidence="5">Cytoplasm</location>
    </subcellularLocation>
</comment>
<dbReference type="PANTHER" id="PTHR10695:SF46">
    <property type="entry name" value="BIFUNCTIONAL COENZYME A SYNTHASE-RELATED"/>
    <property type="match status" value="1"/>
</dbReference>
<evidence type="ECO:0000313" key="7">
    <source>
        <dbReference type="EMBL" id="WZW88400.1"/>
    </source>
</evidence>
<keyword evidence="5" id="KW-0963">Cytoplasm</keyword>
<sequence length="205" mass="23200">MDQSKKYSVLLTGGIASGKTAISNYLAHKGAEIIDTDLISRSLTEGKSAESQMVLQEIVANFGGEILTKEGTLDRRKMRALIFVDQKAKVTLESLLHRRILEIVKCRLSTPTSASYYVVVVPLISSQSPYLSLCDEVLVVEVPYELQLQRLIARDNIDLSLAQKMIDSQISRLDRRLLGHYIIVNQNRSFVERILDRLHQYYADM</sequence>
<dbReference type="Gene3D" id="3.40.50.300">
    <property type="entry name" value="P-loop containing nucleotide triphosphate hydrolases"/>
    <property type="match status" value="1"/>
</dbReference>
<comment type="function">
    <text evidence="5">Catalyzes the phosphorylation of the 3'-hydroxyl group of dephosphocoenzyme A to form coenzyme A.</text>
</comment>
<keyword evidence="3 5" id="KW-0067">ATP-binding</keyword>
<accession>A0ABZ3C2W4</accession>
<dbReference type="GO" id="GO:0004140">
    <property type="term" value="F:dephospho-CoA kinase activity"/>
    <property type="evidence" value="ECO:0007669"/>
    <property type="project" value="UniProtKB-EC"/>
</dbReference>
<dbReference type="InterPro" id="IPR027417">
    <property type="entry name" value="P-loop_NTPase"/>
</dbReference>
<proteinExistence type="inferred from homology"/>